<evidence type="ECO:0000256" key="1">
    <source>
        <dbReference type="SAM" id="MobiDB-lite"/>
    </source>
</evidence>
<comment type="caution">
    <text evidence="2">The sequence shown here is derived from an EMBL/GenBank/DDBJ whole genome shotgun (WGS) entry which is preliminary data.</text>
</comment>
<organism evidence="2 3">
    <name type="scientific">Nitrobacter vulgaris</name>
    <dbReference type="NCBI Taxonomy" id="29421"/>
    <lineage>
        <taxon>Bacteria</taxon>
        <taxon>Pseudomonadati</taxon>
        <taxon>Pseudomonadota</taxon>
        <taxon>Alphaproteobacteria</taxon>
        <taxon>Hyphomicrobiales</taxon>
        <taxon>Nitrobacteraceae</taxon>
        <taxon>Nitrobacter</taxon>
    </lineage>
</organism>
<reference evidence="2 3" key="1">
    <citation type="submission" date="2017-02" db="EMBL/GenBank/DDBJ databases">
        <title>Genome sequence of the nitrite-oxidizing bacterium Nitrobacter vulgaris strain Ab1.</title>
        <authorList>
            <person name="Mellbye B.L."/>
            <person name="Davis E.W."/>
            <person name="Spieck E."/>
            <person name="Chang J.H."/>
            <person name="Bottomley P.J."/>
            <person name="Sayavedra-Soto L.A."/>
        </authorList>
    </citation>
    <scope>NUCLEOTIDE SEQUENCE [LARGE SCALE GENOMIC DNA]</scope>
    <source>
        <strain evidence="2 3">Ab1</strain>
    </source>
</reference>
<sequence>MAPQLQYQVRFDVNDSVIAESIRRNVQEPALTRLLDILARHRAVPKSQFDAFSEYVAVAEERGIEGYPLYEWTKATIQNPTKKEKYLKSFTLYVEDQEVYAKEIADSLESDLQPLATSGLITRISKYDTNPENNPQPPQRGTDQG</sequence>
<dbReference type="EMBL" id="MWPQ01000051">
    <property type="protein sequence ID" value="OPH81961.1"/>
    <property type="molecule type" value="Genomic_DNA"/>
</dbReference>
<accession>A0A1V4HVE9</accession>
<dbReference type="RefSeq" id="WP_079447745.1">
    <property type="nucleotide sequence ID" value="NZ_JAVDPZ010000029.1"/>
</dbReference>
<dbReference type="AlphaFoldDB" id="A0A1V4HVE9"/>
<evidence type="ECO:0000313" key="2">
    <source>
        <dbReference type="EMBL" id="OPH81961.1"/>
    </source>
</evidence>
<evidence type="ECO:0000313" key="3">
    <source>
        <dbReference type="Proteomes" id="UP000189940"/>
    </source>
</evidence>
<dbReference type="OrthoDB" id="8226336at2"/>
<name>A0A1V4HVE9_NITVU</name>
<dbReference type="Proteomes" id="UP000189940">
    <property type="component" value="Unassembled WGS sequence"/>
</dbReference>
<gene>
    <name evidence="2" type="ORF">B2M20_14420</name>
</gene>
<keyword evidence="3" id="KW-1185">Reference proteome</keyword>
<protein>
    <submittedName>
        <fullName evidence="2">Uncharacterized protein</fullName>
    </submittedName>
</protein>
<feature type="region of interest" description="Disordered" evidence="1">
    <location>
        <begin position="123"/>
        <end position="145"/>
    </location>
</feature>
<proteinExistence type="predicted"/>
<dbReference type="STRING" id="29421.B2M20_14420"/>
<feature type="compositionally biased region" description="Polar residues" evidence="1">
    <location>
        <begin position="127"/>
        <end position="145"/>
    </location>
</feature>